<reference evidence="3" key="1">
    <citation type="submission" date="2010-08" db="EMBL/GenBank/DDBJ databases">
        <authorList>
            <consortium name="Caenorhabditis japonica Sequencing Consortium"/>
            <person name="Wilson R.K."/>
        </authorList>
    </citation>
    <scope>NUCLEOTIDE SEQUENCE [LARGE SCALE GENOMIC DNA]</scope>
    <source>
        <strain evidence="3">DF5081</strain>
    </source>
</reference>
<evidence type="ECO:0008006" key="4">
    <source>
        <dbReference type="Google" id="ProtNLM"/>
    </source>
</evidence>
<feature type="transmembrane region" description="Helical" evidence="1">
    <location>
        <begin position="26"/>
        <end position="48"/>
    </location>
</feature>
<evidence type="ECO:0000313" key="2">
    <source>
        <dbReference type="EnsemblMetazoa" id="CJA15444.1"/>
    </source>
</evidence>
<evidence type="ECO:0000313" key="3">
    <source>
        <dbReference type="Proteomes" id="UP000005237"/>
    </source>
</evidence>
<feature type="transmembrane region" description="Helical" evidence="1">
    <location>
        <begin position="219"/>
        <end position="240"/>
    </location>
</feature>
<proteinExistence type="predicted"/>
<dbReference type="AlphaFoldDB" id="A0A8R1I559"/>
<accession>A0A8R1I559</accession>
<keyword evidence="1" id="KW-0812">Transmembrane</keyword>
<dbReference type="InterPro" id="IPR026620">
    <property type="entry name" value="TMEM177"/>
</dbReference>
<dbReference type="Proteomes" id="UP000005237">
    <property type="component" value="Unassembled WGS sequence"/>
</dbReference>
<keyword evidence="1" id="KW-1133">Transmembrane helix</keyword>
<name>A0A8R1I559_CAEJA</name>
<dbReference type="PANTHER" id="PTHR21824:SF4">
    <property type="entry name" value="TRANSMEMBRANE PROTEIN 177"/>
    <property type="match status" value="1"/>
</dbReference>
<dbReference type="PANTHER" id="PTHR21824">
    <property type="entry name" value="TRANSMEMBRANE PROTEIN 177"/>
    <property type="match status" value="1"/>
</dbReference>
<keyword evidence="3" id="KW-1185">Reference proteome</keyword>
<organism evidence="2 3">
    <name type="scientific">Caenorhabditis japonica</name>
    <dbReference type="NCBI Taxonomy" id="281687"/>
    <lineage>
        <taxon>Eukaryota</taxon>
        <taxon>Metazoa</taxon>
        <taxon>Ecdysozoa</taxon>
        <taxon>Nematoda</taxon>
        <taxon>Chromadorea</taxon>
        <taxon>Rhabditida</taxon>
        <taxon>Rhabditina</taxon>
        <taxon>Rhabditomorpha</taxon>
        <taxon>Rhabditoidea</taxon>
        <taxon>Rhabditidae</taxon>
        <taxon>Peloderinae</taxon>
        <taxon>Caenorhabditis</taxon>
    </lineage>
</organism>
<dbReference type="GO" id="GO:0016020">
    <property type="term" value="C:membrane"/>
    <property type="evidence" value="ECO:0007669"/>
    <property type="project" value="TreeGrafter"/>
</dbReference>
<keyword evidence="1" id="KW-0472">Membrane</keyword>
<protein>
    <recommendedName>
        <fullName evidence="4">Transmembrane protein 177</fullName>
    </recommendedName>
</protein>
<evidence type="ECO:0000256" key="1">
    <source>
        <dbReference type="SAM" id="Phobius"/>
    </source>
</evidence>
<dbReference type="EnsemblMetazoa" id="CJA15444.1">
    <property type="protein sequence ID" value="CJA15444.1"/>
    <property type="gene ID" value="WBGene00134648"/>
</dbReference>
<sequence length="334" mass="38041">MGSTYAEWNQKATQWLQSKMGRRARIGLLAATVVGYPIGSILINGPFVNLTFPRRYSIADLPPHLVPIADQEYGRFLERENRVPKDAVVSVHIQKTLATSSDETVASGSLGVRTGLRLAVPLYARFRNSEEALEYFRSQNEDGVEFLGEKVPVQWESETAKELADCYALSNNAYRFIFLRDLYAYDGYASLAQRSISWATWTTFSSIFTYWIHNSSRMMSGSAASFAVVYPILLGAAWYANKQWHLLYRYLTDIHADAEAARASFEHAEGGKEYYWKMLKRNRLMRDLKPSLWNQVTATGDIRAIATPIITRYDHLKDVNEEDDELKTVVSMDD</sequence>
<reference evidence="2" key="2">
    <citation type="submission" date="2022-06" db="UniProtKB">
        <authorList>
            <consortium name="EnsemblMetazoa"/>
        </authorList>
    </citation>
    <scope>IDENTIFICATION</scope>
    <source>
        <strain evidence="2">DF5081</strain>
    </source>
</reference>